<sequence length="67" mass="7543">MSLSIATFSKASIRYKVQNPSSNYFGDDTPTPPQISYLRRCFGRIQQFSIFYSSKNSKQGCPVNLLG</sequence>
<gene>
    <name evidence="1" type="ORF">PDIGIT_LOCUS13162</name>
</gene>
<dbReference type="Proteomes" id="UP001152607">
    <property type="component" value="Unassembled WGS sequence"/>
</dbReference>
<dbReference type="EMBL" id="CAOQHR010000010">
    <property type="protein sequence ID" value="CAI6339996.1"/>
    <property type="molecule type" value="Genomic_DNA"/>
</dbReference>
<name>A0A9W4XVX7_9PLEO</name>
<accession>A0A9W4XVX7</accession>
<proteinExistence type="predicted"/>
<evidence type="ECO:0000313" key="1">
    <source>
        <dbReference type="EMBL" id="CAI6339996.1"/>
    </source>
</evidence>
<reference evidence="1" key="1">
    <citation type="submission" date="2023-01" db="EMBL/GenBank/DDBJ databases">
        <authorList>
            <person name="Van Ghelder C."/>
            <person name="Rancurel C."/>
        </authorList>
    </citation>
    <scope>NUCLEOTIDE SEQUENCE</scope>
    <source>
        <strain evidence="1">CNCM I-4278</strain>
    </source>
</reference>
<protein>
    <submittedName>
        <fullName evidence="1">Uncharacterized protein</fullName>
    </submittedName>
</protein>
<dbReference type="AlphaFoldDB" id="A0A9W4XVX7"/>
<evidence type="ECO:0000313" key="2">
    <source>
        <dbReference type="Proteomes" id="UP001152607"/>
    </source>
</evidence>
<organism evidence="1 2">
    <name type="scientific">Periconia digitata</name>
    <dbReference type="NCBI Taxonomy" id="1303443"/>
    <lineage>
        <taxon>Eukaryota</taxon>
        <taxon>Fungi</taxon>
        <taxon>Dikarya</taxon>
        <taxon>Ascomycota</taxon>
        <taxon>Pezizomycotina</taxon>
        <taxon>Dothideomycetes</taxon>
        <taxon>Pleosporomycetidae</taxon>
        <taxon>Pleosporales</taxon>
        <taxon>Massarineae</taxon>
        <taxon>Periconiaceae</taxon>
        <taxon>Periconia</taxon>
    </lineage>
</organism>
<comment type="caution">
    <text evidence="1">The sequence shown here is derived from an EMBL/GenBank/DDBJ whole genome shotgun (WGS) entry which is preliminary data.</text>
</comment>
<keyword evidence="2" id="KW-1185">Reference proteome</keyword>